<evidence type="ECO:0000313" key="3">
    <source>
        <dbReference type="Proteomes" id="UP000052023"/>
    </source>
</evidence>
<feature type="domain" description="DUF4815" evidence="1">
    <location>
        <begin position="11"/>
        <end position="576"/>
    </location>
</feature>
<sequence>MADARDNLPAYINTFNRAKGFQRLAAHYDRFLTSNEINVIQDIDADRVKQIADAFWRDGSLVSGGAIVLGPIVNATVEARLAAAKVYIRGAVHDIEARNLVVSAVGTIVIGIRLRTYTLTFEDDVTLKGMAPGTRAQGEPGASALVMKGRWGFEGDGEEGDFFPIHTITDGTIDTPGEPGIDDAWANLLARYDREAHGGYVVDGFKVQALGMDAGKQVFTVSEGTINVYGYKRTRPASYRLRVTENPEIILIDDEPHAVNSGAQTIVVRFAPIAEIVECTIIAEKTVTLTHGAYTGVSDALPDPTVLSISDVRQGGTVYTQTTDYKLAGAAIDWSPTGAEMAPGSTYQITYRYLTNAVPTNIQRDRFNITGAADGTVAYVKYRTKLPRYDAVVVDQAGVISYLEGISSLYAPQVVQVAPTLVKLADVFNNWGLVPTVRQVGTVRMPYSDLRSLEGMVGDLYALVAEERLQRDVDRKEVTAKRGVFVDPLLDDDMRDQGITQTGAIFSGKLWLPITPTVTTLPVAPTTLSYTSENVFEQRQITGETKINPYSSFGPPPTDVTLNPSVDLWTETRDVWTSIQTARQVGWGGVLWAQTQEFQDRVVSNITTEIETIRQRSVGFTINKWGFNEVLTKVTFDDIDVTPAGVIRADANGTLVSSFQIPAGVPVGVKHVGFEGFGGSKCNALYTAYGWLTTVTNERNVITTNYWYNPDPVAQTFRLQEPRQVLGVDVKFTKIGDRNKPVRIQIREVELGIPTERVVAESVLDMHGVTAIDPLSTAPRLESHWTFAAFDRPTTLREDRNYAITVLTEDAIHSVAIADLGGFDQINGWVTSNAFPLGTFLDGSDARTWLPKPGRSLTFRLRVAKYAPATRTIEVGEVTVTNCSDLMPLLVAERPENTAIEVEFEAPNGAKYVTGPAVNIQLPSAITGTLKVRLRMIGTAALSPLMVPYIQVVAGSIQSEGDYVSRAFEAGTDSKIRVILDVYLPSTSTLTAQVQTSEAAGLPVWSAVTLEKATPLGDGWEERQYMIDHVNSNISRAKVVITGGPAARSNVRNIRCVAVQSTTG</sequence>
<reference evidence="2 3" key="1">
    <citation type="submission" date="2014-03" db="EMBL/GenBank/DDBJ databases">
        <title>Bradyrhizobium valentinum sp. nov., isolated from effective nodules of Lupinus mariae-josephae, a lupine endemic of basic-lime soils in Eastern Spain.</title>
        <authorList>
            <person name="Duran D."/>
            <person name="Rey L."/>
            <person name="Navarro A."/>
            <person name="Busquets A."/>
            <person name="Imperial J."/>
            <person name="Ruiz-Argueso T."/>
        </authorList>
    </citation>
    <scope>NUCLEOTIDE SEQUENCE [LARGE SCALE GENOMIC DNA]</scope>
    <source>
        <strain evidence="2 3">Ro19</strain>
    </source>
</reference>
<dbReference type="Pfam" id="PF16075">
    <property type="entry name" value="DUF4815"/>
    <property type="match status" value="1"/>
</dbReference>
<evidence type="ECO:0000313" key="2">
    <source>
        <dbReference type="EMBL" id="KRR21711.1"/>
    </source>
</evidence>
<dbReference type="Proteomes" id="UP000052023">
    <property type="component" value="Unassembled WGS sequence"/>
</dbReference>
<dbReference type="OrthoDB" id="2463879at2"/>
<evidence type="ECO:0000259" key="1">
    <source>
        <dbReference type="Pfam" id="PF16075"/>
    </source>
</evidence>
<name>A0A0R3MU57_9BRAD</name>
<dbReference type="RefSeq" id="WP_057845611.1">
    <property type="nucleotide sequence ID" value="NZ_LLYA01000170.1"/>
</dbReference>
<keyword evidence="3" id="KW-1185">Reference proteome</keyword>
<dbReference type="EMBL" id="LLYA01000170">
    <property type="protein sequence ID" value="KRR21711.1"/>
    <property type="molecule type" value="Genomic_DNA"/>
</dbReference>
<protein>
    <submittedName>
        <fullName evidence="2">Virulence-associated protein</fullName>
    </submittedName>
</protein>
<accession>A0A0R3MU57</accession>
<gene>
    <name evidence="2" type="ORF">CQ13_06580</name>
</gene>
<organism evidence="2 3">
    <name type="scientific">Bradyrhizobium retamae</name>
    <dbReference type="NCBI Taxonomy" id="1300035"/>
    <lineage>
        <taxon>Bacteria</taxon>
        <taxon>Pseudomonadati</taxon>
        <taxon>Pseudomonadota</taxon>
        <taxon>Alphaproteobacteria</taxon>
        <taxon>Hyphomicrobiales</taxon>
        <taxon>Nitrobacteraceae</taxon>
        <taxon>Bradyrhizobium</taxon>
    </lineage>
</organism>
<comment type="caution">
    <text evidence="2">The sequence shown here is derived from an EMBL/GenBank/DDBJ whole genome shotgun (WGS) entry which is preliminary data.</text>
</comment>
<proteinExistence type="predicted"/>
<dbReference type="InterPro" id="IPR032096">
    <property type="entry name" value="DUF4815"/>
</dbReference>
<dbReference type="AlphaFoldDB" id="A0A0R3MU57"/>